<dbReference type="EMBL" id="QGKY02000246">
    <property type="protein sequence ID" value="KAF2584848.1"/>
    <property type="molecule type" value="Genomic_DNA"/>
</dbReference>
<feature type="region of interest" description="Disordered" evidence="1">
    <location>
        <begin position="50"/>
        <end position="102"/>
    </location>
</feature>
<proteinExistence type="predicted"/>
<gene>
    <name evidence="2" type="ORF">F2Q70_00035590</name>
</gene>
<feature type="compositionally biased region" description="Low complexity" evidence="1">
    <location>
        <begin position="56"/>
        <end position="66"/>
    </location>
</feature>
<accession>A0A8S9JT37</accession>
<name>A0A8S9JT37_BRACR</name>
<protein>
    <submittedName>
        <fullName evidence="2">Uncharacterized protein</fullName>
    </submittedName>
</protein>
<evidence type="ECO:0000313" key="2">
    <source>
        <dbReference type="EMBL" id="KAF2584848.1"/>
    </source>
</evidence>
<sequence>MVGRIIARRNELKNELEASRGKHLVRELEFLEVTLPSSCSWTLRLRVATRRDNEETGGTPEEAGPEVLPRPNEAHVSPAARESSVRASELSALNDRESDREN</sequence>
<dbReference type="AlphaFoldDB" id="A0A8S9JT37"/>
<organism evidence="2">
    <name type="scientific">Brassica cretica</name>
    <name type="common">Mustard</name>
    <dbReference type="NCBI Taxonomy" id="69181"/>
    <lineage>
        <taxon>Eukaryota</taxon>
        <taxon>Viridiplantae</taxon>
        <taxon>Streptophyta</taxon>
        <taxon>Embryophyta</taxon>
        <taxon>Tracheophyta</taxon>
        <taxon>Spermatophyta</taxon>
        <taxon>Magnoliopsida</taxon>
        <taxon>eudicotyledons</taxon>
        <taxon>Gunneridae</taxon>
        <taxon>Pentapetalae</taxon>
        <taxon>rosids</taxon>
        <taxon>malvids</taxon>
        <taxon>Brassicales</taxon>
        <taxon>Brassicaceae</taxon>
        <taxon>Brassiceae</taxon>
        <taxon>Brassica</taxon>
    </lineage>
</organism>
<reference evidence="2" key="1">
    <citation type="submission" date="2019-12" db="EMBL/GenBank/DDBJ databases">
        <title>Genome sequencing and annotation of Brassica cretica.</title>
        <authorList>
            <person name="Studholme D.J."/>
            <person name="Sarris P.F."/>
        </authorList>
    </citation>
    <scope>NUCLEOTIDE SEQUENCE</scope>
    <source>
        <strain evidence="2">PFS-102/07</strain>
        <tissue evidence="2">Leaf</tissue>
    </source>
</reference>
<comment type="caution">
    <text evidence="2">The sequence shown here is derived from an EMBL/GenBank/DDBJ whole genome shotgun (WGS) entry which is preliminary data.</text>
</comment>
<evidence type="ECO:0000256" key="1">
    <source>
        <dbReference type="SAM" id="MobiDB-lite"/>
    </source>
</evidence>